<dbReference type="GO" id="GO:0031509">
    <property type="term" value="P:subtelomeric heterochromatin formation"/>
    <property type="evidence" value="ECO:0007669"/>
    <property type="project" value="InterPro"/>
</dbReference>
<evidence type="ECO:0000259" key="6">
    <source>
        <dbReference type="Pfam" id="PF10394"/>
    </source>
</evidence>
<dbReference type="EC" id="2.3.1.48" evidence="2"/>
<reference evidence="7 8" key="1">
    <citation type="submission" date="2019-04" db="EMBL/GenBank/DDBJ databases">
        <title>Annotation for the trematode Fasciola gigantica.</title>
        <authorList>
            <person name="Choi Y.-J."/>
        </authorList>
    </citation>
    <scope>NUCLEOTIDE SEQUENCE [LARGE SCALE GENOMIC DNA]</scope>
    <source>
        <strain evidence="7">Uganda_cow_1</strain>
    </source>
</reference>
<gene>
    <name evidence="7" type="ORF">FGIG_03751</name>
</gene>
<dbReference type="Pfam" id="PF10394">
    <property type="entry name" value="Hat1_N"/>
    <property type="match status" value="1"/>
</dbReference>
<sequence length="445" mass="52182">MSAPVLKFVDEYRVDACEAISFKLIRTKEDFEHGCEFHPEFAHQIFGESEQIFGYRNLKVNIWYLSGSLKTYINVSYSSSIDKKYANGAAVSLHNAQETVFQADDIFELLSHVYPYSYDRNLVDFAKHFHVEKFKPYGVLRHSYDCTRSGKTGKYCVFFIEHGMKGYDDFIKYHKKMESFLLFFLDGASAITTDDPQWCYYVLYEAVDVPGEIEPQYAFLGYMTVYKFYAYPANLRPRLSQVVILPPFRNMGHATELLHAFYRDFIHVPNVCDITVEDPTDDFRRIRDFVDCKRCLHNKEIMETFRRTECSASTNANVSQSKPDYQLFRDRVRKHLKISRCQAKRVFEILQLYLLPRTEDAVELYRKALHKRISTFYERSRTDTMCGRTVHRNHTKSDEEARRLIDKVAEQSYATQLDQQVTEDLGAYQVIVCKLDRDSRVSASN</sequence>
<evidence type="ECO:0000313" key="8">
    <source>
        <dbReference type="Proteomes" id="UP000316759"/>
    </source>
</evidence>
<comment type="catalytic activity">
    <reaction evidence="5">
        <text>L-lysyl-[protein] + acetyl-CoA = N(6)-acetyl-L-lysyl-[protein] + CoA + H(+)</text>
        <dbReference type="Rhea" id="RHEA:45948"/>
        <dbReference type="Rhea" id="RHEA-COMP:9752"/>
        <dbReference type="Rhea" id="RHEA-COMP:10731"/>
        <dbReference type="ChEBI" id="CHEBI:15378"/>
        <dbReference type="ChEBI" id="CHEBI:29969"/>
        <dbReference type="ChEBI" id="CHEBI:57287"/>
        <dbReference type="ChEBI" id="CHEBI:57288"/>
        <dbReference type="ChEBI" id="CHEBI:61930"/>
        <dbReference type="EC" id="2.3.1.48"/>
    </reaction>
</comment>
<dbReference type="Gene3D" id="3.90.360.10">
    <property type="entry name" value="Histone acetyl transferase 1 (HAT1), N-terminal domain"/>
    <property type="match status" value="1"/>
</dbReference>
<dbReference type="GO" id="GO:0005634">
    <property type="term" value="C:nucleus"/>
    <property type="evidence" value="ECO:0007669"/>
    <property type="project" value="InterPro"/>
</dbReference>
<evidence type="ECO:0000256" key="2">
    <source>
        <dbReference type="ARBA" id="ARBA00013184"/>
    </source>
</evidence>
<dbReference type="EMBL" id="SUNJ01015476">
    <property type="protein sequence ID" value="TPP55700.1"/>
    <property type="molecule type" value="Genomic_DNA"/>
</dbReference>
<comment type="similarity">
    <text evidence="1">Belongs to the HAT1 family.</text>
</comment>
<protein>
    <recommendedName>
        <fullName evidence="2">histone acetyltransferase</fullName>
        <ecNumber evidence="2">2.3.1.48</ecNumber>
    </recommendedName>
</protein>
<keyword evidence="3 7" id="KW-0808">Transferase</keyword>
<evidence type="ECO:0000313" key="7">
    <source>
        <dbReference type="EMBL" id="TPP55700.1"/>
    </source>
</evidence>
<dbReference type="InterPro" id="IPR016181">
    <property type="entry name" value="Acyl_CoA_acyltransferase"/>
</dbReference>
<dbReference type="OrthoDB" id="10253098at2759"/>
<comment type="caution">
    <text evidence="7">The sequence shown here is derived from an EMBL/GenBank/DDBJ whole genome shotgun (WGS) entry which is preliminary data.</text>
</comment>
<dbReference type="InterPro" id="IPR037113">
    <property type="entry name" value="Hat1_N_sf"/>
</dbReference>
<evidence type="ECO:0000256" key="5">
    <source>
        <dbReference type="ARBA" id="ARBA00048017"/>
    </source>
</evidence>
<dbReference type="STRING" id="46835.A0A504YC89"/>
<name>A0A504YC89_FASGI</name>
<keyword evidence="8" id="KW-1185">Reference proteome</keyword>
<keyword evidence="4" id="KW-0012">Acyltransferase</keyword>
<feature type="domain" description="Histone acetyl transferase HAT1 N-terminal" evidence="6">
    <location>
        <begin position="14"/>
        <end position="186"/>
    </location>
</feature>
<dbReference type="AlphaFoldDB" id="A0A504YC89"/>
<dbReference type="Gene3D" id="3.40.630.30">
    <property type="match status" value="1"/>
</dbReference>
<organism evidence="7 8">
    <name type="scientific">Fasciola gigantica</name>
    <name type="common">Giant liver fluke</name>
    <dbReference type="NCBI Taxonomy" id="46835"/>
    <lineage>
        <taxon>Eukaryota</taxon>
        <taxon>Metazoa</taxon>
        <taxon>Spiralia</taxon>
        <taxon>Lophotrochozoa</taxon>
        <taxon>Platyhelminthes</taxon>
        <taxon>Trematoda</taxon>
        <taxon>Digenea</taxon>
        <taxon>Plagiorchiida</taxon>
        <taxon>Echinostomata</taxon>
        <taxon>Echinostomatoidea</taxon>
        <taxon>Fasciolidae</taxon>
        <taxon>Fasciola</taxon>
    </lineage>
</organism>
<dbReference type="Proteomes" id="UP000316759">
    <property type="component" value="Unassembled WGS sequence"/>
</dbReference>
<dbReference type="GO" id="GO:0000781">
    <property type="term" value="C:chromosome, telomeric region"/>
    <property type="evidence" value="ECO:0007669"/>
    <property type="project" value="GOC"/>
</dbReference>
<proteinExistence type="inferred from homology"/>
<dbReference type="InterPro" id="IPR017380">
    <property type="entry name" value="Hist_AcTrfase_B-typ_cat-su"/>
</dbReference>
<evidence type="ECO:0000256" key="3">
    <source>
        <dbReference type="ARBA" id="ARBA00022679"/>
    </source>
</evidence>
<dbReference type="GO" id="GO:0004402">
    <property type="term" value="F:histone acetyltransferase activity"/>
    <property type="evidence" value="ECO:0007669"/>
    <property type="project" value="InterPro"/>
</dbReference>
<dbReference type="InterPro" id="IPR019467">
    <property type="entry name" value="Hat1_N"/>
</dbReference>
<evidence type="ECO:0000256" key="1">
    <source>
        <dbReference type="ARBA" id="ARBA00010543"/>
    </source>
</evidence>
<dbReference type="SUPFAM" id="SSF55729">
    <property type="entry name" value="Acyl-CoA N-acyltransferases (Nat)"/>
    <property type="match status" value="1"/>
</dbReference>
<dbReference type="PANTHER" id="PTHR12046">
    <property type="entry name" value="HISTONE ACETYLTRANSFERASE TYPE B CATALYTIC SUBUNIT"/>
    <property type="match status" value="1"/>
</dbReference>
<accession>A0A504YC89</accession>
<evidence type="ECO:0000256" key="4">
    <source>
        <dbReference type="ARBA" id="ARBA00023315"/>
    </source>
</evidence>